<feature type="chain" id="PRO_5043677337" evidence="1">
    <location>
        <begin position="19"/>
        <end position="180"/>
    </location>
</feature>
<accession>A0AAW2YWY5</accession>
<organism evidence="2 3">
    <name type="scientific">Acrasis kona</name>
    <dbReference type="NCBI Taxonomy" id="1008807"/>
    <lineage>
        <taxon>Eukaryota</taxon>
        <taxon>Discoba</taxon>
        <taxon>Heterolobosea</taxon>
        <taxon>Tetramitia</taxon>
        <taxon>Eutetramitia</taxon>
        <taxon>Acrasidae</taxon>
        <taxon>Acrasis</taxon>
    </lineage>
</organism>
<dbReference type="EMBL" id="JAOPGA020000766">
    <property type="protein sequence ID" value="KAL0481441.1"/>
    <property type="molecule type" value="Genomic_DNA"/>
</dbReference>
<dbReference type="Proteomes" id="UP001431209">
    <property type="component" value="Unassembled WGS sequence"/>
</dbReference>
<sequence>MISSSTTTFLLIIALVYCTKPAYKPNVYGSFVAYIGLEDRPRCAKQFGDAVNERIRIDNYVDQTQSYVDYKADVEYVLVYDQGDLVTCLKRQAQENLFKTPIFTNATFVGVTTMRDHIVDKWYNKEVNITMWIDSKTTLPVRLDTDGEYPQYYEIVSDKSPDLREFELPESIKETCTNNK</sequence>
<feature type="signal peptide" evidence="1">
    <location>
        <begin position="1"/>
        <end position="18"/>
    </location>
</feature>
<dbReference type="AlphaFoldDB" id="A0AAW2YWY5"/>
<keyword evidence="1" id="KW-0732">Signal</keyword>
<protein>
    <submittedName>
        <fullName evidence="2">Uncharacterized protein</fullName>
    </submittedName>
</protein>
<reference evidence="2 3" key="1">
    <citation type="submission" date="2024-03" db="EMBL/GenBank/DDBJ databases">
        <title>The Acrasis kona genome and developmental transcriptomes reveal deep origins of eukaryotic multicellular pathways.</title>
        <authorList>
            <person name="Sheikh S."/>
            <person name="Fu C.-J."/>
            <person name="Brown M.W."/>
            <person name="Baldauf S.L."/>
        </authorList>
    </citation>
    <scope>NUCLEOTIDE SEQUENCE [LARGE SCALE GENOMIC DNA]</scope>
    <source>
        <strain evidence="2 3">ATCC MYA-3509</strain>
    </source>
</reference>
<proteinExistence type="predicted"/>
<evidence type="ECO:0000313" key="2">
    <source>
        <dbReference type="EMBL" id="KAL0481441.1"/>
    </source>
</evidence>
<evidence type="ECO:0000256" key="1">
    <source>
        <dbReference type="SAM" id="SignalP"/>
    </source>
</evidence>
<name>A0AAW2YWY5_9EUKA</name>
<evidence type="ECO:0000313" key="3">
    <source>
        <dbReference type="Proteomes" id="UP001431209"/>
    </source>
</evidence>
<comment type="caution">
    <text evidence="2">The sequence shown here is derived from an EMBL/GenBank/DDBJ whole genome shotgun (WGS) entry which is preliminary data.</text>
</comment>
<gene>
    <name evidence="2" type="ORF">AKO1_012572</name>
</gene>
<keyword evidence="3" id="KW-1185">Reference proteome</keyword>